<evidence type="ECO:0000259" key="6">
    <source>
        <dbReference type="PROSITE" id="PS50103"/>
    </source>
</evidence>
<keyword evidence="9" id="KW-1185">Reference proteome</keyword>
<dbReference type="SMART" id="SM00356">
    <property type="entry name" value="ZnF_C3H1"/>
    <property type="match status" value="1"/>
</dbReference>
<feature type="compositionally biased region" description="Basic and acidic residues" evidence="5">
    <location>
        <begin position="331"/>
        <end position="354"/>
    </location>
</feature>
<dbReference type="Pfam" id="PF10453">
    <property type="entry name" value="NUFIP1"/>
    <property type="match status" value="1"/>
</dbReference>
<protein>
    <recommendedName>
        <fullName evidence="10">C3H1-type domain-containing protein</fullName>
    </recommendedName>
</protein>
<feature type="domain" description="C3H1-type" evidence="6">
    <location>
        <begin position="567"/>
        <end position="595"/>
    </location>
</feature>
<dbReference type="PROSITE" id="PS50103">
    <property type="entry name" value="ZF_C3H1"/>
    <property type="match status" value="1"/>
</dbReference>
<dbReference type="KEGG" id="mlr:MELLADRAFT_90718"/>
<feature type="region of interest" description="Disordered" evidence="5">
    <location>
        <begin position="1"/>
        <end position="49"/>
    </location>
</feature>
<dbReference type="SMART" id="SM00355">
    <property type="entry name" value="ZnF_C2H2"/>
    <property type="match status" value="2"/>
</dbReference>
<evidence type="ECO:0000256" key="4">
    <source>
        <dbReference type="PROSITE-ProRule" id="PRU00723"/>
    </source>
</evidence>
<dbReference type="GO" id="GO:0008270">
    <property type="term" value="F:zinc ion binding"/>
    <property type="evidence" value="ECO:0007669"/>
    <property type="project" value="UniProtKB-KW"/>
</dbReference>
<keyword evidence="2 4" id="KW-0863">Zinc-finger</keyword>
<feature type="compositionally biased region" description="Basic residues" evidence="5">
    <location>
        <begin position="15"/>
        <end position="30"/>
    </location>
</feature>
<dbReference type="InterPro" id="IPR000571">
    <property type="entry name" value="Znf_CCCH"/>
</dbReference>
<keyword evidence="1 4" id="KW-0479">Metal-binding</keyword>
<dbReference type="InterPro" id="IPR013087">
    <property type="entry name" value="Znf_C2H2_type"/>
</dbReference>
<dbReference type="PROSITE" id="PS50157">
    <property type="entry name" value="ZINC_FINGER_C2H2_2"/>
    <property type="match status" value="1"/>
</dbReference>
<dbReference type="PANTHER" id="PTHR13309">
    <property type="entry name" value="NUCLEAR FRAGILE X MENTAL RETARDATION PROTEIN INTERACTING PROTEIN 1"/>
    <property type="match status" value="1"/>
</dbReference>
<dbReference type="OrthoDB" id="2504357at2759"/>
<dbReference type="AlphaFoldDB" id="F4RXX4"/>
<feature type="region of interest" description="Disordered" evidence="5">
    <location>
        <begin position="262"/>
        <end position="288"/>
    </location>
</feature>
<dbReference type="InParanoid" id="F4RXX4"/>
<name>F4RXX4_MELLP</name>
<feature type="region of interest" description="Disordered" evidence="5">
    <location>
        <begin position="331"/>
        <end position="359"/>
    </location>
</feature>
<evidence type="ECO:0000259" key="7">
    <source>
        <dbReference type="PROSITE" id="PS50157"/>
    </source>
</evidence>
<dbReference type="GeneID" id="18935660"/>
<dbReference type="PROSITE" id="PS00028">
    <property type="entry name" value="ZINC_FINGER_C2H2_1"/>
    <property type="match status" value="1"/>
</dbReference>
<dbReference type="SUPFAM" id="SSF90229">
    <property type="entry name" value="CCCH zinc finger"/>
    <property type="match status" value="1"/>
</dbReference>
<gene>
    <name evidence="8" type="ORF">MELLADRAFT_90718</name>
</gene>
<keyword evidence="3 4" id="KW-0862">Zinc</keyword>
<sequence length="794" mass="88933">MTSYQTNNTQGNGRGRGRGQGRGRGFRGRGRGTSNHHSTRESTLNPNKYSYPAVEDQQMEVTKSNHQSTFTTFNDFSSSSVPTNSYHHPYHPSQPPSFTNPLTASINSAIQTVLPTYPTPNLSQPNPIPTFPYTNTSQTYQAVQLTSPNYFSSTGMVSKNSSEPTRTYPSQVFQPTNSHPMYMSNPYTQAYNAQMISNPTYPNPYAPINHMNYPSMYSPQPMYSSSQNVPMNHLSNQNSFYSSNQLPTPRVTSEGYSISKTALGDETGSYSDHLHQKPKHQNRNSNHEKYRCEPCHQDFQSFPSLLIHQNTHTKCSEPGCKYEGNSKSVEIHEEDRHLRFKPGKEPNSKSKRPDGPAGATIQGLGYALQTEEQVMKWIEERRKRWPSSKVIAEKALKASKDSSQTSRSGRGERSVGRGLVKSGRGKTRVGTLALRQPRGVTSRGSEDGSAINLPQKRARPNEDEDDELDDDDEDEEAVLRDRYLKSRSTNSVVNTTKPEVFQGSVGNDQVTNKGSDDENEDMDHIKDAVSSKIEIKVTKIDSLRHDPIHDHQTVNQTDQVIQKNINGKNTRVCKWWKIKRNCKRGDSCLFAHPPRDQVTKKQKTSSKNKVTTNMEVQSGSGSGLLSKAKNQHINQDLKTLLEKDIQQDIADLSSVISFLVENDFLENTEMEIGEERLIESILPDDRSTTLSVHPTSILPKLLSSDALSGSEEFDTEDDDDDDDDDDDEDDDEDDEDDDEGIEDVKDQDNGLGKVKVEDQEDSLGKVKVDSLVADLTSLDERSVIEPIRLTEVVT</sequence>
<proteinExistence type="predicted"/>
<dbReference type="InterPro" id="IPR036855">
    <property type="entry name" value="Znf_CCCH_sf"/>
</dbReference>
<feature type="compositionally biased region" description="Acidic residues" evidence="5">
    <location>
        <begin position="711"/>
        <end position="741"/>
    </location>
</feature>
<feature type="compositionally biased region" description="Polar residues" evidence="5">
    <location>
        <begin position="486"/>
        <end position="497"/>
    </location>
</feature>
<dbReference type="GO" id="GO:0005634">
    <property type="term" value="C:nucleus"/>
    <property type="evidence" value="ECO:0007669"/>
    <property type="project" value="TreeGrafter"/>
</dbReference>
<accession>F4RXX4</accession>
<evidence type="ECO:0008006" key="10">
    <source>
        <dbReference type="Google" id="ProtNLM"/>
    </source>
</evidence>
<feature type="compositionally biased region" description="Acidic residues" evidence="5">
    <location>
        <begin position="462"/>
        <end position="476"/>
    </location>
</feature>
<dbReference type="InterPro" id="IPR039136">
    <property type="entry name" value="NUFIP1-like"/>
</dbReference>
<dbReference type="HOGENOM" id="CLU_353762_0_0_1"/>
<evidence type="ECO:0000256" key="1">
    <source>
        <dbReference type="ARBA" id="ARBA00022723"/>
    </source>
</evidence>
<evidence type="ECO:0000313" key="8">
    <source>
        <dbReference type="EMBL" id="EGG02807.1"/>
    </source>
</evidence>
<dbReference type="GO" id="GO:0003723">
    <property type="term" value="F:RNA binding"/>
    <property type="evidence" value="ECO:0007669"/>
    <property type="project" value="InterPro"/>
</dbReference>
<dbReference type="Pfam" id="PF00642">
    <property type="entry name" value="zf-CCCH"/>
    <property type="match status" value="1"/>
</dbReference>
<feature type="zinc finger region" description="C3H1-type" evidence="4">
    <location>
        <begin position="567"/>
        <end position="595"/>
    </location>
</feature>
<feature type="compositionally biased region" description="Polar residues" evidence="5">
    <location>
        <begin position="504"/>
        <end position="513"/>
    </location>
</feature>
<dbReference type="eggNOG" id="ENOG502S5GS">
    <property type="taxonomic scope" value="Eukaryota"/>
</dbReference>
<feature type="region of interest" description="Disordered" evidence="5">
    <location>
        <begin position="702"/>
        <end position="759"/>
    </location>
</feature>
<dbReference type="PANTHER" id="PTHR13309:SF0">
    <property type="entry name" value="FMR1-INTERACTING PROTEIN NUFIP1"/>
    <property type="match status" value="1"/>
</dbReference>
<reference evidence="9" key="1">
    <citation type="journal article" date="2011" name="Proc. Natl. Acad. Sci. U.S.A.">
        <title>Obligate biotrophy features unraveled by the genomic analysis of rust fungi.</title>
        <authorList>
            <person name="Duplessis S."/>
            <person name="Cuomo C.A."/>
            <person name="Lin Y.-C."/>
            <person name="Aerts A."/>
            <person name="Tisserant E."/>
            <person name="Veneault-Fourrey C."/>
            <person name="Joly D.L."/>
            <person name="Hacquard S."/>
            <person name="Amselem J."/>
            <person name="Cantarel B.L."/>
            <person name="Chiu R."/>
            <person name="Coutinho P.M."/>
            <person name="Feau N."/>
            <person name="Field M."/>
            <person name="Frey P."/>
            <person name="Gelhaye E."/>
            <person name="Goldberg J."/>
            <person name="Grabherr M.G."/>
            <person name="Kodira C.D."/>
            <person name="Kohler A."/>
            <person name="Kuees U."/>
            <person name="Lindquist E.A."/>
            <person name="Lucas S.M."/>
            <person name="Mago R."/>
            <person name="Mauceli E."/>
            <person name="Morin E."/>
            <person name="Murat C."/>
            <person name="Pangilinan J.L."/>
            <person name="Park R."/>
            <person name="Pearson M."/>
            <person name="Quesneville H."/>
            <person name="Rouhier N."/>
            <person name="Sakthikumar S."/>
            <person name="Salamov A.A."/>
            <person name="Schmutz J."/>
            <person name="Selles B."/>
            <person name="Shapiro H."/>
            <person name="Tanguay P."/>
            <person name="Tuskan G.A."/>
            <person name="Henrissat B."/>
            <person name="Van de Peer Y."/>
            <person name="Rouze P."/>
            <person name="Ellis J.G."/>
            <person name="Dodds P.N."/>
            <person name="Schein J.E."/>
            <person name="Zhong S."/>
            <person name="Hamelin R.C."/>
            <person name="Grigoriev I.V."/>
            <person name="Szabo L.J."/>
            <person name="Martin F."/>
        </authorList>
    </citation>
    <scope>NUCLEOTIDE SEQUENCE [LARGE SCALE GENOMIC DNA]</scope>
    <source>
        <strain evidence="9">98AG31 / pathotype 3-4-7</strain>
    </source>
</reference>
<dbReference type="RefSeq" id="XP_007413920.1">
    <property type="nucleotide sequence ID" value="XM_007413858.1"/>
</dbReference>
<feature type="region of interest" description="Disordered" evidence="5">
    <location>
        <begin position="395"/>
        <end position="521"/>
    </location>
</feature>
<feature type="compositionally biased region" description="Low complexity" evidence="5">
    <location>
        <begin position="1"/>
        <end position="11"/>
    </location>
</feature>
<evidence type="ECO:0000313" key="9">
    <source>
        <dbReference type="Proteomes" id="UP000001072"/>
    </source>
</evidence>
<evidence type="ECO:0000256" key="5">
    <source>
        <dbReference type="SAM" id="MobiDB-lite"/>
    </source>
</evidence>
<evidence type="ECO:0000256" key="3">
    <source>
        <dbReference type="ARBA" id="ARBA00022833"/>
    </source>
</evidence>
<feature type="compositionally biased region" description="Basic and acidic residues" evidence="5">
    <location>
        <begin position="742"/>
        <end position="759"/>
    </location>
</feature>
<dbReference type="EMBL" id="GL883128">
    <property type="protein sequence ID" value="EGG02807.1"/>
    <property type="molecule type" value="Genomic_DNA"/>
</dbReference>
<feature type="domain" description="C2H2-type" evidence="7">
    <location>
        <begin position="290"/>
        <end position="317"/>
    </location>
</feature>
<dbReference type="GO" id="GO:0000492">
    <property type="term" value="P:box C/D snoRNP assembly"/>
    <property type="evidence" value="ECO:0007669"/>
    <property type="project" value="TreeGrafter"/>
</dbReference>
<organism evidence="9">
    <name type="scientific">Melampsora larici-populina (strain 98AG31 / pathotype 3-4-7)</name>
    <name type="common">Poplar leaf rust fungus</name>
    <dbReference type="NCBI Taxonomy" id="747676"/>
    <lineage>
        <taxon>Eukaryota</taxon>
        <taxon>Fungi</taxon>
        <taxon>Dikarya</taxon>
        <taxon>Basidiomycota</taxon>
        <taxon>Pucciniomycotina</taxon>
        <taxon>Pucciniomycetes</taxon>
        <taxon>Pucciniales</taxon>
        <taxon>Melampsoraceae</taxon>
        <taxon>Melampsora</taxon>
    </lineage>
</organism>
<evidence type="ECO:0000256" key="2">
    <source>
        <dbReference type="ARBA" id="ARBA00022771"/>
    </source>
</evidence>
<dbReference type="Gene3D" id="4.10.1000.10">
    <property type="entry name" value="Zinc finger, CCCH-type"/>
    <property type="match status" value="1"/>
</dbReference>
<dbReference type="InterPro" id="IPR019496">
    <property type="entry name" value="NUFIP1_cons_dom"/>
</dbReference>
<dbReference type="VEuPathDB" id="FungiDB:MELLADRAFT_90718"/>
<dbReference type="Proteomes" id="UP000001072">
    <property type="component" value="Unassembled WGS sequence"/>
</dbReference>